<dbReference type="PANTHER" id="PTHR43861:SF1">
    <property type="entry name" value="TRANS-ACONITATE 2-METHYLTRANSFERASE"/>
    <property type="match status" value="1"/>
</dbReference>
<dbReference type="EMBL" id="JBHMBS010000008">
    <property type="protein sequence ID" value="MFB9677722.1"/>
    <property type="molecule type" value="Genomic_DNA"/>
</dbReference>
<name>A0ABV5TF21_9ACTN</name>
<evidence type="ECO:0000259" key="2">
    <source>
        <dbReference type="Pfam" id="PF13847"/>
    </source>
</evidence>
<feature type="region of interest" description="Disordered" evidence="1">
    <location>
        <begin position="1"/>
        <end position="26"/>
    </location>
</feature>
<gene>
    <name evidence="3" type="ORF">ACFFRH_19770</name>
</gene>
<dbReference type="GO" id="GO:0008168">
    <property type="term" value="F:methyltransferase activity"/>
    <property type="evidence" value="ECO:0007669"/>
    <property type="project" value="UniProtKB-KW"/>
</dbReference>
<dbReference type="InterPro" id="IPR025714">
    <property type="entry name" value="Methyltranfer_dom"/>
</dbReference>
<evidence type="ECO:0000256" key="1">
    <source>
        <dbReference type="SAM" id="MobiDB-lite"/>
    </source>
</evidence>
<keyword evidence="3" id="KW-0489">Methyltransferase</keyword>
<comment type="caution">
    <text evidence="3">The sequence shown here is derived from an EMBL/GenBank/DDBJ whole genome shotgun (WGS) entry which is preliminary data.</text>
</comment>
<sequence>MSIPNAAQANSWNGPEGAHWAASTGRTEGRDSALHRLLFEAAAIAETDRVLDVGCGAGETTVLAARQASRGHVVGLDLSRPMLERARADQARTGLTNLRFEEGDAQVHPLGDGEFDVAISQFGIMFFADPVAAFANIGRALRPGGRLVFVCPRHMARCAWYTVPISALTGPPEPLPDTREPGMFSLADRERIEEVLGGAGFGSVMTTAVEVPLFFGQDAASAAGFFLGTGPVRAILDDAIMTPDAARTALEDALRPYAGPEGVRLGGELWMVTARRFSRRPPGQP</sequence>
<dbReference type="InterPro" id="IPR029063">
    <property type="entry name" value="SAM-dependent_MTases_sf"/>
</dbReference>
<keyword evidence="3" id="KW-0808">Transferase</keyword>
<dbReference type="CDD" id="cd02440">
    <property type="entry name" value="AdoMet_MTases"/>
    <property type="match status" value="1"/>
</dbReference>
<dbReference type="EC" id="2.1.1.-" evidence="3"/>
<feature type="domain" description="Methyltransferase" evidence="2">
    <location>
        <begin position="47"/>
        <end position="156"/>
    </location>
</feature>
<dbReference type="Pfam" id="PF13847">
    <property type="entry name" value="Methyltransf_31"/>
    <property type="match status" value="1"/>
</dbReference>
<reference evidence="3 4" key="1">
    <citation type="submission" date="2024-09" db="EMBL/GenBank/DDBJ databases">
        <authorList>
            <person name="Sun Q."/>
            <person name="Mori K."/>
        </authorList>
    </citation>
    <scope>NUCLEOTIDE SEQUENCE [LARGE SCALE GENOMIC DNA]</scope>
    <source>
        <strain evidence="3 4">JCM 3028</strain>
    </source>
</reference>
<organism evidence="3 4">
    <name type="scientific">Streptosporangium vulgare</name>
    <dbReference type="NCBI Taxonomy" id="46190"/>
    <lineage>
        <taxon>Bacteria</taxon>
        <taxon>Bacillati</taxon>
        <taxon>Actinomycetota</taxon>
        <taxon>Actinomycetes</taxon>
        <taxon>Streptosporangiales</taxon>
        <taxon>Streptosporangiaceae</taxon>
        <taxon>Streptosporangium</taxon>
    </lineage>
</organism>
<dbReference type="RefSeq" id="WP_386158398.1">
    <property type="nucleotide sequence ID" value="NZ_JBHMBS010000008.1"/>
</dbReference>
<dbReference type="PANTHER" id="PTHR43861">
    <property type="entry name" value="TRANS-ACONITATE 2-METHYLTRANSFERASE-RELATED"/>
    <property type="match status" value="1"/>
</dbReference>
<dbReference type="SUPFAM" id="SSF53335">
    <property type="entry name" value="S-adenosyl-L-methionine-dependent methyltransferases"/>
    <property type="match status" value="1"/>
</dbReference>
<keyword evidence="4" id="KW-1185">Reference proteome</keyword>
<evidence type="ECO:0000313" key="3">
    <source>
        <dbReference type="EMBL" id="MFB9677722.1"/>
    </source>
</evidence>
<feature type="compositionally biased region" description="Polar residues" evidence="1">
    <location>
        <begin position="1"/>
        <end position="13"/>
    </location>
</feature>
<protein>
    <submittedName>
        <fullName evidence="3">Class I SAM-dependent methyltransferase</fullName>
        <ecNumber evidence="3">2.1.1.-</ecNumber>
    </submittedName>
</protein>
<evidence type="ECO:0000313" key="4">
    <source>
        <dbReference type="Proteomes" id="UP001589610"/>
    </source>
</evidence>
<dbReference type="Gene3D" id="3.40.50.150">
    <property type="entry name" value="Vaccinia Virus protein VP39"/>
    <property type="match status" value="1"/>
</dbReference>
<proteinExistence type="predicted"/>
<dbReference type="GO" id="GO:0032259">
    <property type="term" value="P:methylation"/>
    <property type="evidence" value="ECO:0007669"/>
    <property type="project" value="UniProtKB-KW"/>
</dbReference>
<accession>A0ABV5TF21</accession>
<dbReference type="Proteomes" id="UP001589610">
    <property type="component" value="Unassembled WGS sequence"/>
</dbReference>